<proteinExistence type="predicted"/>
<dbReference type="PROSITE" id="PS50234">
    <property type="entry name" value="VWFA"/>
    <property type="match status" value="1"/>
</dbReference>
<dbReference type="OrthoDB" id="9784383at2"/>
<dbReference type="InterPro" id="IPR022440">
    <property type="entry name" value="CHP03788"/>
</dbReference>
<dbReference type="Proteomes" id="UP000199603">
    <property type="component" value="Unassembled WGS sequence"/>
</dbReference>
<dbReference type="InterPro" id="IPR036465">
    <property type="entry name" value="vWFA_dom_sf"/>
</dbReference>
<evidence type="ECO:0000313" key="4">
    <source>
        <dbReference type="EMBL" id="SDD87374.1"/>
    </source>
</evidence>
<dbReference type="STRING" id="265719.SAMN04488509_10960"/>
<dbReference type="NCBIfam" id="TIGR03788">
    <property type="entry name" value="marine_srt_targ"/>
    <property type="match status" value="1"/>
</dbReference>
<evidence type="ECO:0000259" key="3">
    <source>
        <dbReference type="PROSITE" id="PS51468"/>
    </source>
</evidence>
<dbReference type="SMART" id="SM00609">
    <property type="entry name" value="VIT"/>
    <property type="match status" value="1"/>
</dbReference>
<reference evidence="4 5" key="1">
    <citation type="submission" date="2016-10" db="EMBL/GenBank/DDBJ databases">
        <authorList>
            <person name="de Groot N.N."/>
        </authorList>
    </citation>
    <scope>NUCLEOTIDE SEQUENCE [LARGE SCALE GENOMIC DNA]</scope>
    <source>
        <strain evidence="4 5">DSM 16957</strain>
    </source>
</reference>
<feature type="signal peptide" evidence="1">
    <location>
        <begin position="1"/>
        <end position="29"/>
    </location>
</feature>
<dbReference type="Gene3D" id="3.40.50.410">
    <property type="entry name" value="von Willebrand factor, type A domain"/>
    <property type="match status" value="1"/>
</dbReference>
<keyword evidence="5" id="KW-1185">Reference proteome</keyword>
<feature type="domain" description="VIT" evidence="3">
    <location>
        <begin position="31"/>
        <end position="159"/>
    </location>
</feature>
<evidence type="ECO:0000256" key="1">
    <source>
        <dbReference type="SAM" id="SignalP"/>
    </source>
</evidence>
<evidence type="ECO:0000313" key="5">
    <source>
        <dbReference type="Proteomes" id="UP000199603"/>
    </source>
</evidence>
<dbReference type="Pfam" id="PF13768">
    <property type="entry name" value="VWA_3"/>
    <property type="match status" value="1"/>
</dbReference>
<accession>A0A1G6YA49</accession>
<dbReference type="PROSITE" id="PS51468">
    <property type="entry name" value="VIT"/>
    <property type="match status" value="1"/>
</dbReference>
<evidence type="ECO:0000259" key="2">
    <source>
        <dbReference type="PROSITE" id="PS50234"/>
    </source>
</evidence>
<feature type="chain" id="PRO_5011614571" evidence="1">
    <location>
        <begin position="30"/>
        <end position="665"/>
    </location>
</feature>
<feature type="domain" description="VWFA" evidence="2">
    <location>
        <begin position="304"/>
        <end position="474"/>
    </location>
</feature>
<dbReference type="SMART" id="SM00327">
    <property type="entry name" value="VWA"/>
    <property type="match status" value="1"/>
</dbReference>
<dbReference type="SUPFAM" id="SSF53300">
    <property type="entry name" value="vWA-like"/>
    <property type="match status" value="1"/>
</dbReference>
<dbReference type="Pfam" id="PF08487">
    <property type="entry name" value="VIT"/>
    <property type="match status" value="1"/>
</dbReference>
<dbReference type="AlphaFoldDB" id="A0A1G6YA49"/>
<dbReference type="PANTHER" id="PTHR45737:SF6">
    <property type="entry name" value="VON WILLEBRAND FACTOR A DOMAIN-CONTAINING PROTEIN 5A"/>
    <property type="match status" value="1"/>
</dbReference>
<sequence length="665" mass="72199">MQSPCSHPFPRILRALGACLLLFGGFAQAEGLSLRAQGADDWRSAFALETHVDLRVRGLMAEVRVRQRFSNASDEWMEGRYRLPLPDEAAVGRLRMQVGERLIEGEVQEKRQAAATYAAAASEGRTASLVERERPNLFQTRVANIGPGETVEIEIGYWQKVRWQDGRFSLGLPLTFVTPYHGGRAEMDAELDRPRSDEVPGQGIALGMAAAPKFSLGVDLEAGLPLASIESTSHVIAVRREGERYRVELSTPQVDSDRDFELQWTPQPSAQPQQALFVEDRADARYAFLTLIPPTRPVTPVPRELILVVDNSGSMHGASMQQAKAAVDRALTGLRALDRFNVIRFDHGFDSVFPQPVEASAANVARARSFVQALNADGGTEMLAPLIEAFAMPATPSHLRQVVLITDGAISNEAQLLNHIEHGRGDARLFAVGIGSAPNAHILRRMAEVGRGAQVTIRRIEDVADVTDRLLAKLGQPALRDLKAAWPEGAEAFPAQLPDLYLGEPLQVLLRLPQGGKQGRLEGTAPDLSWRAEVKLGEPRLASTEGVARLWAAARIAELEDSLRQGASADEVRAGVLRLALEHGLASAYTSFVAVDRTPRRPEAADLASLQFANAVPAGSVDFAAGATGFERSLRLALLLGAIALALLVWQREGAPGQRRLLAQD</sequence>
<keyword evidence="1" id="KW-0732">Signal</keyword>
<gene>
    <name evidence="4" type="ORF">SAMN04488509_10960</name>
</gene>
<dbReference type="InterPro" id="IPR002035">
    <property type="entry name" value="VWF_A"/>
</dbReference>
<dbReference type="PANTHER" id="PTHR45737">
    <property type="entry name" value="VON WILLEBRAND FACTOR A DOMAIN-CONTAINING PROTEIN 5A"/>
    <property type="match status" value="1"/>
</dbReference>
<dbReference type="InterPro" id="IPR013694">
    <property type="entry name" value="VIT"/>
</dbReference>
<name>A0A1G6YA49_9GAMM</name>
<organism evidence="4 5">
    <name type="scientific">Aquimonas voraii</name>
    <dbReference type="NCBI Taxonomy" id="265719"/>
    <lineage>
        <taxon>Bacteria</taxon>
        <taxon>Pseudomonadati</taxon>
        <taxon>Pseudomonadota</taxon>
        <taxon>Gammaproteobacteria</taxon>
        <taxon>Lysobacterales</taxon>
        <taxon>Lysobacteraceae</taxon>
        <taxon>Aquimonas</taxon>
    </lineage>
</organism>
<protein>
    <submittedName>
        <fullName evidence="4">Ca-activated chloride channel family protein</fullName>
    </submittedName>
</protein>
<dbReference type="EMBL" id="FNAG01000009">
    <property type="protein sequence ID" value="SDD87374.1"/>
    <property type="molecule type" value="Genomic_DNA"/>
</dbReference>